<name>A0A919DMP3_9ACTN</name>
<keyword evidence="5" id="KW-1185">Reference proteome</keyword>
<protein>
    <recommendedName>
        <fullName evidence="3">Fibronectin type-III domain-containing protein</fullName>
    </recommendedName>
</protein>
<dbReference type="InterPro" id="IPR003961">
    <property type="entry name" value="FN3_dom"/>
</dbReference>
<evidence type="ECO:0000259" key="3">
    <source>
        <dbReference type="PROSITE" id="PS50853"/>
    </source>
</evidence>
<dbReference type="SUPFAM" id="SSF49265">
    <property type="entry name" value="Fibronectin type III"/>
    <property type="match status" value="1"/>
</dbReference>
<dbReference type="InterPro" id="IPR013783">
    <property type="entry name" value="Ig-like_fold"/>
</dbReference>
<dbReference type="GO" id="GO:0016798">
    <property type="term" value="F:hydrolase activity, acting on glycosyl bonds"/>
    <property type="evidence" value="ECO:0007669"/>
    <property type="project" value="UniProtKB-KW"/>
</dbReference>
<dbReference type="Gene3D" id="2.60.40.10">
    <property type="entry name" value="Immunoglobulins"/>
    <property type="match status" value="2"/>
</dbReference>
<evidence type="ECO:0000256" key="1">
    <source>
        <dbReference type="ARBA" id="ARBA00023295"/>
    </source>
</evidence>
<dbReference type="AlphaFoldDB" id="A0A919DMP3"/>
<gene>
    <name evidence="4" type="ORF">GCM10017771_83930</name>
</gene>
<dbReference type="Proteomes" id="UP000603227">
    <property type="component" value="Unassembled WGS sequence"/>
</dbReference>
<keyword evidence="2" id="KW-0624">Polysaccharide degradation</keyword>
<dbReference type="EMBL" id="BNAT01000051">
    <property type="protein sequence ID" value="GHE60732.1"/>
    <property type="molecule type" value="Genomic_DNA"/>
</dbReference>
<dbReference type="GO" id="GO:0000272">
    <property type="term" value="P:polysaccharide catabolic process"/>
    <property type="evidence" value="ECO:0007669"/>
    <property type="project" value="UniProtKB-KW"/>
</dbReference>
<reference evidence="4" key="1">
    <citation type="journal article" date="2014" name="Int. J. Syst. Evol. Microbiol.">
        <title>Complete genome sequence of Corynebacterium casei LMG S-19264T (=DSM 44701T), isolated from a smear-ripened cheese.</title>
        <authorList>
            <consortium name="US DOE Joint Genome Institute (JGI-PGF)"/>
            <person name="Walter F."/>
            <person name="Albersmeier A."/>
            <person name="Kalinowski J."/>
            <person name="Ruckert C."/>
        </authorList>
    </citation>
    <scope>NUCLEOTIDE SEQUENCE</scope>
    <source>
        <strain evidence="4">CGMCC 4.7403</strain>
    </source>
</reference>
<organism evidence="4 5">
    <name type="scientific">Streptomyces capitiformicae</name>
    <dbReference type="NCBI Taxonomy" id="2014920"/>
    <lineage>
        <taxon>Bacteria</taxon>
        <taxon>Bacillati</taxon>
        <taxon>Actinomycetota</taxon>
        <taxon>Actinomycetes</taxon>
        <taxon>Kitasatosporales</taxon>
        <taxon>Streptomycetaceae</taxon>
        <taxon>Streptomyces</taxon>
    </lineage>
</organism>
<keyword evidence="1" id="KW-0378">Hydrolase</keyword>
<accession>A0A919DMP3</accession>
<dbReference type="InterPro" id="IPR036116">
    <property type="entry name" value="FN3_sf"/>
</dbReference>
<reference evidence="4" key="2">
    <citation type="submission" date="2020-09" db="EMBL/GenBank/DDBJ databases">
        <authorList>
            <person name="Sun Q."/>
            <person name="Zhou Y."/>
        </authorList>
    </citation>
    <scope>NUCLEOTIDE SEQUENCE</scope>
    <source>
        <strain evidence="4">CGMCC 4.7403</strain>
    </source>
</reference>
<proteinExistence type="predicted"/>
<evidence type="ECO:0000313" key="5">
    <source>
        <dbReference type="Proteomes" id="UP000603227"/>
    </source>
</evidence>
<evidence type="ECO:0000313" key="4">
    <source>
        <dbReference type="EMBL" id="GHE60732.1"/>
    </source>
</evidence>
<dbReference type="PROSITE" id="PS50853">
    <property type="entry name" value="FN3"/>
    <property type="match status" value="1"/>
</dbReference>
<evidence type="ECO:0000256" key="2">
    <source>
        <dbReference type="ARBA" id="ARBA00023326"/>
    </source>
</evidence>
<comment type="caution">
    <text evidence="4">The sequence shown here is derived from an EMBL/GenBank/DDBJ whole genome shotgun (WGS) entry which is preliminary data.</text>
</comment>
<sequence>MATGIELTWRAPTRPVPEDLSRYRIYRGDRLVGEVRASQRSYLDDRVRHSRAYTYTVTAVDTMGNESTASAPANATAPATGLAPAAVTGLTGVVVSTDLQLTWQRSPEEESVDRYEIHRGQLIDGVWQYEQWDSVGYDWFDESVTYIRDLSDAQGETVRWAVVAVDTDGNSRLSSGEEFSYVTLTEPNTPEGES</sequence>
<keyword evidence="1" id="KW-0326">Glycosidase</keyword>
<feature type="domain" description="Fibronectin type-III" evidence="3">
    <location>
        <begin position="1"/>
        <end position="80"/>
    </location>
</feature>
<keyword evidence="2" id="KW-0119">Carbohydrate metabolism</keyword>
<dbReference type="RefSeq" id="WP_189787687.1">
    <property type="nucleotide sequence ID" value="NZ_BNAT01000051.1"/>
</dbReference>